<dbReference type="InterPro" id="IPR002514">
    <property type="entry name" value="Transposase_8"/>
</dbReference>
<reference evidence="2" key="1">
    <citation type="journal article" date="2019" name="Int. J. Syst. Evol. Microbiol.">
        <title>The Global Catalogue of Microorganisms (GCM) 10K type strain sequencing project: providing services to taxonomists for standard genome sequencing and annotation.</title>
        <authorList>
            <consortium name="The Broad Institute Genomics Platform"/>
            <consortium name="The Broad Institute Genome Sequencing Center for Infectious Disease"/>
            <person name="Wu L."/>
            <person name="Ma J."/>
        </authorList>
    </citation>
    <scope>NUCLEOTIDE SEQUENCE [LARGE SCALE GENOMIC DNA]</scope>
    <source>
        <strain evidence="2">CCUG 55074</strain>
    </source>
</reference>
<proteinExistence type="predicted"/>
<comment type="caution">
    <text evidence="1">The sequence shown here is derived from an EMBL/GenBank/DDBJ whole genome shotgun (WGS) entry which is preliminary data.</text>
</comment>
<organism evidence="1 2">
    <name type="scientific">Phenylobacterium conjunctum</name>
    <dbReference type="NCBI Taxonomy" id="1298959"/>
    <lineage>
        <taxon>Bacteria</taxon>
        <taxon>Pseudomonadati</taxon>
        <taxon>Pseudomonadota</taxon>
        <taxon>Alphaproteobacteria</taxon>
        <taxon>Caulobacterales</taxon>
        <taxon>Caulobacteraceae</taxon>
        <taxon>Phenylobacterium</taxon>
    </lineage>
</organism>
<dbReference type="EMBL" id="JBHTLQ010000074">
    <property type="protein sequence ID" value="MFD1192720.1"/>
    <property type="molecule type" value="Genomic_DNA"/>
</dbReference>
<protein>
    <submittedName>
        <fullName evidence="1">Transposase</fullName>
    </submittedName>
</protein>
<evidence type="ECO:0000313" key="1">
    <source>
        <dbReference type="EMBL" id="MFD1192720.1"/>
    </source>
</evidence>
<sequence>MAHVTLMSGPERRRRWSADEQREILMAAFSPGAVVADVARQYEVATSLIYKWRREVLAARDDGGFVPAVVVDGASDVGPAADRGPAIVIELPHGARVTISADTPAALVTATLRALR</sequence>
<dbReference type="NCBIfam" id="NF047595">
    <property type="entry name" value="IS66_ISRel24_TnpA"/>
    <property type="match status" value="1"/>
</dbReference>
<accession>A0ABW3T6M2</accession>
<dbReference type="Proteomes" id="UP001597216">
    <property type="component" value="Unassembled WGS sequence"/>
</dbReference>
<keyword evidence="2" id="KW-1185">Reference proteome</keyword>
<dbReference type="Pfam" id="PF01527">
    <property type="entry name" value="HTH_Tnp_1"/>
    <property type="match status" value="1"/>
</dbReference>
<dbReference type="SUPFAM" id="SSF48295">
    <property type="entry name" value="TrpR-like"/>
    <property type="match status" value="1"/>
</dbReference>
<dbReference type="RefSeq" id="WP_377354706.1">
    <property type="nucleotide sequence ID" value="NZ_JBHTLQ010000074.1"/>
</dbReference>
<evidence type="ECO:0000313" key="2">
    <source>
        <dbReference type="Proteomes" id="UP001597216"/>
    </source>
</evidence>
<name>A0ABW3T6M2_9CAUL</name>
<dbReference type="InterPro" id="IPR010921">
    <property type="entry name" value="Trp_repressor/repl_initiator"/>
</dbReference>
<gene>
    <name evidence="1" type="ORF">ACFQ27_19185</name>
</gene>